<evidence type="ECO:0000313" key="2">
    <source>
        <dbReference type="Proteomes" id="UP000246073"/>
    </source>
</evidence>
<proteinExistence type="predicted"/>
<protein>
    <submittedName>
        <fullName evidence="1">Uncharacterized protein</fullName>
    </submittedName>
</protein>
<organism evidence="1 2">
    <name type="scientific">Ochrobactrum soli</name>
    <dbReference type="NCBI Taxonomy" id="2448455"/>
    <lineage>
        <taxon>Bacteria</taxon>
        <taxon>Pseudomonadati</taxon>
        <taxon>Pseudomonadota</taxon>
        <taxon>Alphaproteobacteria</taxon>
        <taxon>Hyphomicrobiales</taxon>
        <taxon>Brucellaceae</taxon>
        <taxon>Brucella/Ochrobactrum group</taxon>
        <taxon>Ochrobactrum</taxon>
    </lineage>
</organism>
<accession>A0A2P9HC39</accession>
<dbReference type="EMBL" id="OOFM01000001">
    <property type="protein sequence ID" value="SPL61631.1"/>
    <property type="molecule type" value="Genomic_DNA"/>
</dbReference>
<dbReference type="AlphaFoldDB" id="A0A2P9HC39"/>
<evidence type="ECO:0000313" key="1">
    <source>
        <dbReference type="EMBL" id="SPL61631.1"/>
    </source>
</evidence>
<reference evidence="2" key="1">
    <citation type="submission" date="2017-12" db="EMBL/GenBank/DDBJ databases">
        <authorList>
            <person name="Diaz M."/>
        </authorList>
    </citation>
    <scope>NUCLEOTIDE SEQUENCE [LARGE SCALE GENOMIC DNA]</scope>
    <source>
        <strain evidence="2">FI11154</strain>
    </source>
</reference>
<gene>
    <name evidence="1" type="ORF">OHAE_4423</name>
</gene>
<dbReference type="Proteomes" id="UP000246073">
    <property type="component" value="Unassembled WGS sequence"/>
</dbReference>
<name>A0A2P9HC39_9HYPH</name>
<sequence length="61" mass="6821">MNFAPHIKIFGTFTTVFLKLQEFNPVVHGGPHRLGSMRPLYGVMFTAFAEKPDGSDKIDPN</sequence>